<evidence type="ECO:0000313" key="2">
    <source>
        <dbReference type="EMBL" id="QJA98861.1"/>
    </source>
</evidence>
<dbReference type="EMBL" id="MT143614">
    <property type="protein sequence ID" value="QJA98861.1"/>
    <property type="molecule type" value="Genomic_DNA"/>
</dbReference>
<proteinExistence type="predicted"/>
<keyword evidence="1" id="KW-1133">Transmembrane helix</keyword>
<organism evidence="2">
    <name type="scientific">viral metagenome</name>
    <dbReference type="NCBI Taxonomy" id="1070528"/>
    <lineage>
        <taxon>unclassified sequences</taxon>
        <taxon>metagenomes</taxon>
        <taxon>organismal metagenomes</taxon>
    </lineage>
</organism>
<keyword evidence="1" id="KW-0472">Membrane</keyword>
<feature type="transmembrane region" description="Helical" evidence="1">
    <location>
        <begin position="41"/>
        <end position="61"/>
    </location>
</feature>
<gene>
    <name evidence="2" type="ORF">MM171A01453_0002</name>
</gene>
<keyword evidence="1" id="KW-0812">Transmembrane</keyword>
<accession>A0A6M3M1A3</accession>
<reference evidence="2" key="1">
    <citation type="submission" date="2020-03" db="EMBL/GenBank/DDBJ databases">
        <title>The deep terrestrial virosphere.</title>
        <authorList>
            <person name="Holmfeldt K."/>
            <person name="Nilsson E."/>
            <person name="Simone D."/>
            <person name="Lopez-Fernandez M."/>
            <person name="Wu X."/>
            <person name="de Brujin I."/>
            <person name="Lundin D."/>
            <person name="Andersson A."/>
            <person name="Bertilsson S."/>
            <person name="Dopson M."/>
        </authorList>
    </citation>
    <scope>NUCLEOTIDE SEQUENCE</scope>
    <source>
        <strain evidence="2">MM171A01453</strain>
    </source>
</reference>
<dbReference type="AlphaFoldDB" id="A0A6M3M1A3"/>
<protein>
    <submittedName>
        <fullName evidence="2">Uncharacterized protein</fullName>
    </submittedName>
</protein>
<sequence length="67" mass="7403">MGNNDDDDHSGNPGYVSIPLCSEYRAHIGTKIDNMEKSIRWSVYLASAGMGLVLIVVQYYLAVMHSV</sequence>
<name>A0A6M3M1A3_9ZZZZ</name>
<evidence type="ECO:0000256" key="1">
    <source>
        <dbReference type="SAM" id="Phobius"/>
    </source>
</evidence>